<protein>
    <submittedName>
        <fullName evidence="1">Uncharacterized protein</fullName>
    </submittedName>
</protein>
<organism evidence="1 3">
    <name type="scientific">Cupriavidus oxalaticus</name>
    <dbReference type="NCBI Taxonomy" id="96344"/>
    <lineage>
        <taxon>Bacteria</taxon>
        <taxon>Pseudomonadati</taxon>
        <taxon>Pseudomonadota</taxon>
        <taxon>Betaproteobacteria</taxon>
        <taxon>Burkholderiales</taxon>
        <taxon>Burkholderiaceae</taxon>
        <taxon>Cupriavidus</taxon>
    </lineage>
</organism>
<sequence>MVWASQNISSSVEDDLANVIVRPFMAEHCH</sequence>
<name>A0A375FWI1_9BURK</name>
<dbReference type="Proteomes" id="UP000256862">
    <property type="component" value="Plasmid CO2235_mp"/>
</dbReference>
<gene>
    <name evidence="2" type="ORF">CO2235_MP70227</name>
    <name evidence="1" type="ORF">CO2235_U880014</name>
</gene>
<evidence type="ECO:0000313" key="3">
    <source>
        <dbReference type="Proteomes" id="UP000256862"/>
    </source>
</evidence>
<reference evidence="1 3" key="2">
    <citation type="submission" date="2018-01" db="EMBL/GenBank/DDBJ databases">
        <authorList>
            <person name="Clerissi C."/>
        </authorList>
    </citation>
    <scope>NUCLEOTIDE SEQUENCE</scope>
    <source>
        <strain evidence="1">Cupriavidus oxalaticus LMG 2235</strain>
        <plasmid evidence="3">co2235_mp</plasmid>
    </source>
</reference>
<comment type="caution">
    <text evidence="1">The sequence shown here is derived from an EMBL/GenBank/DDBJ whole genome shotgun (WGS) entry which is preliminary data.</text>
</comment>
<accession>A0A375FWI1</accession>
<geneLocation type="plasmid" evidence="3">
    <name>co2235_mp</name>
</geneLocation>
<proteinExistence type="predicted"/>
<reference evidence="3" key="1">
    <citation type="submission" date="2018-01" db="EMBL/GenBank/DDBJ databases">
        <authorList>
            <person name="Gaut B.S."/>
            <person name="Morton B.R."/>
            <person name="Clegg M.T."/>
            <person name="Duvall M.R."/>
        </authorList>
    </citation>
    <scope>NUCLEOTIDE SEQUENCE [LARGE SCALE GENOMIC DNA]</scope>
</reference>
<evidence type="ECO:0000313" key="2">
    <source>
        <dbReference type="EMBL" id="SPC23554.1"/>
    </source>
</evidence>
<evidence type="ECO:0000313" key="1">
    <source>
        <dbReference type="EMBL" id="SPC10086.1"/>
    </source>
</evidence>
<dbReference type="EMBL" id="OGUS01000096">
    <property type="protein sequence ID" value="SPC10086.1"/>
    <property type="molecule type" value="Genomic_DNA"/>
</dbReference>
<dbReference type="EMBL" id="OGUS01000142">
    <property type="protein sequence ID" value="SPC23554.1"/>
    <property type="molecule type" value="Genomic_DNA"/>
</dbReference>
<dbReference type="AlphaFoldDB" id="A0A375FWI1"/>